<keyword evidence="2" id="KW-1185">Reference proteome</keyword>
<organism evidence="1 2">
    <name type="scientific">Chromobacterium haemolyticum</name>
    <dbReference type="NCBI Taxonomy" id="394935"/>
    <lineage>
        <taxon>Bacteria</taxon>
        <taxon>Pseudomonadati</taxon>
        <taxon>Pseudomonadota</taxon>
        <taxon>Betaproteobacteria</taxon>
        <taxon>Neisseriales</taxon>
        <taxon>Chromobacteriaceae</taxon>
        <taxon>Chromobacterium</taxon>
    </lineage>
</organism>
<comment type="caution">
    <text evidence="1">The sequence shown here is derived from an EMBL/GenBank/DDBJ whole genome shotgun (WGS) entry which is preliminary data.</text>
</comment>
<protein>
    <submittedName>
        <fullName evidence="1">Uncharacterized protein</fullName>
    </submittedName>
</protein>
<evidence type="ECO:0000313" key="2">
    <source>
        <dbReference type="Proteomes" id="UP000664349"/>
    </source>
</evidence>
<accession>A0ABS3GNB9</accession>
<name>A0ABS3GNB9_9NEIS</name>
<sequence>MSKSIEQRAVAAVKAVAVARAEVEQLTKAIGAELAKCPGVKGGLVFVHEPGRTPFQIDPEDITHLKLAYTPEVRDSEFGGHDYMDDDEIDYYLSEECQHCLSAHGLVRQRRIARQKHGRAKATVTKLGRELMKGGK</sequence>
<dbReference type="EMBL" id="JAFLRD010000010">
    <property type="protein sequence ID" value="MBO0416534.1"/>
    <property type="molecule type" value="Genomic_DNA"/>
</dbReference>
<dbReference type="RefSeq" id="WP_200122888.1">
    <property type="nucleotide sequence ID" value="NZ_JAEILV010000009.1"/>
</dbReference>
<evidence type="ECO:0000313" key="1">
    <source>
        <dbReference type="EMBL" id="MBO0416534.1"/>
    </source>
</evidence>
<reference evidence="1 2" key="1">
    <citation type="submission" date="2021-03" db="EMBL/GenBank/DDBJ databases">
        <title>First Case of infection caused by Chromobacterium haemolyticum derived from water in China.</title>
        <authorList>
            <person name="Chen J."/>
            <person name="Liu C."/>
        </authorList>
    </citation>
    <scope>NUCLEOTIDE SEQUENCE [LARGE SCALE GENOMIC DNA]</scope>
    <source>
        <strain evidence="1 2">WJ-5</strain>
    </source>
</reference>
<proteinExistence type="predicted"/>
<dbReference type="Proteomes" id="UP000664349">
    <property type="component" value="Unassembled WGS sequence"/>
</dbReference>
<gene>
    <name evidence="1" type="ORF">J1C50_13555</name>
</gene>